<dbReference type="InterPro" id="IPR046373">
    <property type="entry name" value="Acyl-CoA_Oxase/DH_mid-dom_sf"/>
</dbReference>
<reference evidence="3 4" key="1">
    <citation type="submission" date="2018-12" db="EMBL/GenBank/DDBJ databases">
        <title>Amycolatopsis eburnea sp. nov. actinomycete associate with arbuscular mycorrhiza fungal spore.</title>
        <authorList>
            <person name="Lumyong S."/>
            <person name="Chaiya L."/>
        </authorList>
    </citation>
    <scope>NUCLEOTIDE SEQUENCE [LARGE SCALE GENOMIC DNA]</scope>
    <source>
        <strain evidence="3 4">GLM-1</strain>
    </source>
</reference>
<gene>
    <name evidence="3" type="ORF">EIY87_35485</name>
</gene>
<dbReference type="PIRSF" id="PIRSF016578">
    <property type="entry name" value="HsaA"/>
    <property type="match status" value="1"/>
</dbReference>
<accession>A0A427T272</accession>
<dbReference type="Gene3D" id="1.20.140.10">
    <property type="entry name" value="Butyryl-CoA Dehydrogenase, subunit A, domain 3"/>
    <property type="match status" value="1"/>
</dbReference>
<feature type="domain" description="Acyl-CoA dehydrogenase C-terminal" evidence="2">
    <location>
        <begin position="242"/>
        <end position="374"/>
    </location>
</feature>
<keyword evidence="4" id="KW-1185">Reference proteome</keyword>
<dbReference type="InterPro" id="IPR009100">
    <property type="entry name" value="AcylCoA_DH/oxidase_NM_dom_sf"/>
</dbReference>
<dbReference type="PANTHER" id="PTHR48083">
    <property type="entry name" value="MEDIUM-CHAIN SPECIFIC ACYL-COA DEHYDROGENASE, MITOCHONDRIAL-RELATED"/>
    <property type="match status" value="1"/>
</dbReference>
<dbReference type="InterPro" id="IPR013107">
    <property type="entry name" value="Acyl-CoA_DH_C"/>
</dbReference>
<name>A0A427T272_9PSEU</name>
<evidence type="ECO:0000313" key="4">
    <source>
        <dbReference type="Proteomes" id="UP000267081"/>
    </source>
</evidence>
<dbReference type="GO" id="GO:0005737">
    <property type="term" value="C:cytoplasm"/>
    <property type="evidence" value="ECO:0007669"/>
    <property type="project" value="TreeGrafter"/>
</dbReference>
<evidence type="ECO:0000313" key="3">
    <source>
        <dbReference type="EMBL" id="RSD12035.1"/>
    </source>
</evidence>
<dbReference type="Gene3D" id="2.40.110.10">
    <property type="entry name" value="Butyryl-CoA Dehydrogenase, subunit A, domain 2"/>
    <property type="match status" value="1"/>
</dbReference>
<proteinExistence type="predicted"/>
<dbReference type="SUPFAM" id="SSF47203">
    <property type="entry name" value="Acyl-CoA dehydrogenase C-terminal domain-like"/>
    <property type="match status" value="1"/>
</dbReference>
<dbReference type="OrthoDB" id="3402961at2"/>
<dbReference type="EMBL" id="RSEC01000059">
    <property type="protein sequence ID" value="RSD12035.1"/>
    <property type="molecule type" value="Genomic_DNA"/>
</dbReference>
<dbReference type="InterPro" id="IPR050741">
    <property type="entry name" value="Acyl-CoA_dehydrogenase"/>
</dbReference>
<keyword evidence="1" id="KW-0560">Oxidoreductase</keyword>
<sequence>MTLATEQPAPTLDQLLARIADIQPLLERNAAQGEADRRVVEESIAALTGVGAFKIAQPRRYGGYGLPVRAMLDVSAAVAEADGGTAWVVALSNVCAWLAGLFSPQAQDDVRGVNPDAKVSGVLSPTAETTKVDGGWRVTGRWYYNSGSWHADWAVLGLPLTDERGEVVDQGMALLPRTGLGFEDTWFVAGMRSSGSNCLIADDVFVPAHRVLSVPPAIGGTYANGDPAEEVFRAALVPVLTLVLAGPQLGLGRKALKLVREKASRKAISYTTYATQAESVAFQLQLAEAAMRIDTAHLHAYRAADDIDAASAAGTYPGVEVRARTRADTGWAVENITRAIDVLLSAHGAGSFAEVNPLQRIWRDSAVAARHAIVLPAVNYEVYGKALLGREDQITPLV</sequence>
<evidence type="ECO:0000256" key="1">
    <source>
        <dbReference type="ARBA" id="ARBA00023002"/>
    </source>
</evidence>
<dbReference type="GO" id="GO:0016712">
    <property type="term" value="F:oxidoreductase activity, acting on paired donors, with incorporation or reduction of molecular oxygen, reduced flavin or flavoprotein as one donor, and incorporation of one atom of oxygen"/>
    <property type="evidence" value="ECO:0007669"/>
    <property type="project" value="TreeGrafter"/>
</dbReference>
<protein>
    <submittedName>
        <fullName evidence="3">Oxidoreductase</fullName>
    </submittedName>
</protein>
<dbReference type="PANTHER" id="PTHR48083:SF19">
    <property type="entry name" value="FLAVIN-DEPENDENT MONOOXYGENASE, OXYGENASE SUBUNIT HSAA"/>
    <property type="match status" value="1"/>
</dbReference>
<dbReference type="AlphaFoldDB" id="A0A427T272"/>
<dbReference type="GO" id="GO:0003995">
    <property type="term" value="F:acyl-CoA dehydrogenase activity"/>
    <property type="evidence" value="ECO:0007669"/>
    <property type="project" value="TreeGrafter"/>
</dbReference>
<organism evidence="3 4">
    <name type="scientific">Amycolatopsis eburnea</name>
    <dbReference type="NCBI Taxonomy" id="2267691"/>
    <lineage>
        <taxon>Bacteria</taxon>
        <taxon>Bacillati</taxon>
        <taxon>Actinomycetota</taxon>
        <taxon>Actinomycetes</taxon>
        <taxon>Pseudonocardiales</taxon>
        <taxon>Pseudonocardiaceae</taxon>
        <taxon>Amycolatopsis</taxon>
    </lineage>
</organism>
<evidence type="ECO:0000259" key="2">
    <source>
        <dbReference type="Pfam" id="PF08028"/>
    </source>
</evidence>
<dbReference type="GO" id="GO:0033539">
    <property type="term" value="P:fatty acid beta-oxidation using acyl-CoA dehydrogenase"/>
    <property type="evidence" value="ECO:0007669"/>
    <property type="project" value="TreeGrafter"/>
</dbReference>
<dbReference type="InterPro" id="IPR036250">
    <property type="entry name" value="AcylCo_DH-like_C"/>
</dbReference>
<dbReference type="SUPFAM" id="SSF56645">
    <property type="entry name" value="Acyl-CoA dehydrogenase NM domain-like"/>
    <property type="match status" value="1"/>
</dbReference>
<dbReference type="RefSeq" id="WP_125314260.1">
    <property type="nucleotide sequence ID" value="NZ_RSEC01000059.1"/>
</dbReference>
<dbReference type="InterPro" id="IPR037069">
    <property type="entry name" value="AcylCoA_DH/ox_N_sf"/>
</dbReference>
<comment type="caution">
    <text evidence="3">The sequence shown here is derived from an EMBL/GenBank/DDBJ whole genome shotgun (WGS) entry which is preliminary data.</text>
</comment>
<dbReference type="Proteomes" id="UP000267081">
    <property type="component" value="Unassembled WGS sequence"/>
</dbReference>
<dbReference type="Gene3D" id="1.10.540.10">
    <property type="entry name" value="Acyl-CoA dehydrogenase/oxidase, N-terminal domain"/>
    <property type="match status" value="1"/>
</dbReference>
<dbReference type="GO" id="GO:0050660">
    <property type="term" value="F:flavin adenine dinucleotide binding"/>
    <property type="evidence" value="ECO:0007669"/>
    <property type="project" value="InterPro"/>
</dbReference>
<dbReference type="Pfam" id="PF08028">
    <property type="entry name" value="Acyl-CoA_dh_2"/>
    <property type="match status" value="1"/>
</dbReference>